<protein>
    <submittedName>
        <fullName evidence="6">4Fe-4S binding domain protein</fullName>
    </submittedName>
</protein>
<dbReference type="NCBIfam" id="NF038196">
    <property type="entry name" value="ferrodoxin_EFR1"/>
    <property type="match status" value="1"/>
</dbReference>
<dbReference type="Gene3D" id="3.40.50.360">
    <property type="match status" value="1"/>
</dbReference>
<dbReference type="OrthoDB" id="9761899at2"/>
<keyword evidence="4" id="KW-0411">Iron-sulfur</keyword>
<dbReference type="PROSITE" id="PS00198">
    <property type="entry name" value="4FE4S_FER_1"/>
    <property type="match status" value="2"/>
</dbReference>
<dbReference type="InterPro" id="IPR050572">
    <property type="entry name" value="Fe-S_Ferredoxin"/>
</dbReference>
<evidence type="ECO:0000256" key="1">
    <source>
        <dbReference type="ARBA" id="ARBA00022485"/>
    </source>
</evidence>
<keyword evidence="7" id="KW-1185">Reference proteome</keyword>
<keyword evidence="3" id="KW-0408">Iron</keyword>
<name>F5YJ25_TREPZ</name>
<keyword evidence="2" id="KW-0479">Metal-binding</keyword>
<dbReference type="PANTHER" id="PTHR43687:SF1">
    <property type="entry name" value="FERREDOXIN III"/>
    <property type="match status" value="1"/>
</dbReference>
<dbReference type="PANTHER" id="PTHR43687">
    <property type="entry name" value="ADENYLYLSULFATE REDUCTASE, BETA SUBUNIT"/>
    <property type="match status" value="1"/>
</dbReference>
<dbReference type="AlphaFoldDB" id="F5YJ25"/>
<dbReference type="PROSITE" id="PS51379">
    <property type="entry name" value="4FE4S_FER_2"/>
    <property type="match status" value="2"/>
</dbReference>
<keyword evidence="1" id="KW-0004">4Fe-4S</keyword>
<evidence type="ECO:0000256" key="4">
    <source>
        <dbReference type="ARBA" id="ARBA00023014"/>
    </source>
</evidence>
<feature type="domain" description="4Fe-4S ferredoxin-type" evidence="5">
    <location>
        <begin position="217"/>
        <end position="244"/>
    </location>
</feature>
<dbReference type="STRING" id="545694.TREPR_2179"/>
<accession>F5YJ25</accession>
<dbReference type="RefSeq" id="WP_015708006.1">
    <property type="nucleotide sequence ID" value="NC_015578.1"/>
</dbReference>
<dbReference type="GO" id="GO:0051539">
    <property type="term" value="F:4 iron, 4 sulfur cluster binding"/>
    <property type="evidence" value="ECO:0007669"/>
    <property type="project" value="UniProtKB-KW"/>
</dbReference>
<dbReference type="InterPro" id="IPR047964">
    <property type="entry name" value="EFR1-like"/>
</dbReference>
<dbReference type="KEGG" id="tpi:TREPR_2179"/>
<sequence length="273" mass="30879">MKGAILYFSLTGNTRLACEYIKNTVTGIEFELINIRDTKPDLRAFPFIGFATFASEFKVARFVKNYIEDMESCQKPAFVFTTYGRNNGAATKILADMVTAKGFRVVLDHALNTPENYPPVIRREHGHIENPTHSQMLKFNRFITELSGIAKKIADGVEVPERKVKAAIHYVMLSQTFTAQMMQKGMGDKKVDTDLCLCCGKCEKTCPYGLVTIKDLPVFNESECCGCFACYNHCPVQAIYTDNYRQFAHYPKPIPQLVEKLTIKNAPQKENEL</sequence>
<dbReference type="HOGENOM" id="CLU_068049_0_0_12"/>
<proteinExistence type="predicted"/>
<feature type="domain" description="4Fe-4S ferredoxin-type" evidence="5">
    <location>
        <begin position="187"/>
        <end position="216"/>
    </location>
</feature>
<evidence type="ECO:0000259" key="5">
    <source>
        <dbReference type="PROSITE" id="PS51379"/>
    </source>
</evidence>
<dbReference type="GO" id="GO:0046872">
    <property type="term" value="F:metal ion binding"/>
    <property type="evidence" value="ECO:0007669"/>
    <property type="project" value="UniProtKB-KW"/>
</dbReference>
<dbReference type="Proteomes" id="UP000009223">
    <property type="component" value="Chromosome"/>
</dbReference>
<evidence type="ECO:0000313" key="7">
    <source>
        <dbReference type="Proteomes" id="UP000009223"/>
    </source>
</evidence>
<organism evidence="6 7">
    <name type="scientific">Treponema primitia (strain ATCC BAA-887 / DSM 12427 / ZAS-2)</name>
    <dbReference type="NCBI Taxonomy" id="545694"/>
    <lineage>
        <taxon>Bacteria</taxon>
        <taxon>Pseudomonadati</taxon>
        <taxon>Spirochaetota</taxon>
        <taxon>Spirochaetia</taxon>
        <taxon>Spirochaetales</taxon>
        <taxon>Treponemataceae</taxon>
        <taxon>Treponema</taxon>
    </lineage>
</organism>
<evidence type="ECO:0000313" key="6">
    <source>
        <dbReference type="EMBL" id="AEF83770.1"/>
    </source>
</evidence>
<evidence type="ECO:0000256" key="3">
    <source>
        <dbReference type="ARBA" id="ARBA00023004"/>
    </source>
</evidence>
<dbReference type="InterPro" id="IPR017896">
    <property type="entry name" value="4Fe4S_Fe-S-bd"/>
</dbReference>
<dbReference type="EMBL" id="CP001843">
    <property type="protein sequence ID" value="AEF83770.1"/>
    <property type="molecule type" value="Genomic_DNA"/>
</dbReference>
<dbReference type="eggNOG" id="COG4231">
    <property type="taxonomic scope" value="Bacteria"/>
</dbReference>
<dbReference type="Gene3D" id="3.30.70.20">
    <property type="match status" value="1"/>
</dbReference>
<evidence type="ECO:0000256" key="2">
    <source>
        <dbReference type="ARBA" id="ARBA00022723"/>
    </source>
</evidence>
<dbReference type="InterPro" id="IPR017900">
    <property type="entry name" value="4Fe4S_Fe_S_CS"/>
</dbReference>
<dbReference type="SUPFAM" id="SSF52218">
    <property type="entry name" value="Flavoproteins"/>
    <property type="match status" value="1"/>
</dbReference>
<reference evidence="7" key="1">
    <citation type="submission" date="2009-12" db="EMBL/GenBank/DDBJ databases">
        <title>Complete sequence of Treponema primitia strain ZAS-2.</title>
        <authorList>
            <person name="Tetu S.G."/>
            <person name="Matson E."/>
            <person name="Ren Q."/>
            <person name="Seshadri R."/>
            <person name="Elbourne L."/>
            <person name="Hassan K.A."/>
            <person name="Durkin A."/>
            <person name="Radune D."/>
            <person name="Mohamoud Y."/>
            <person name="Shay R."/>
            <person name="Jin S."/>
            <person name="Zhang X."/>
            <person name="Lucey K."/>
            <person name="Ballor N.R."/>
            <person name="Ottesen E."/>
            <person name="Rosenthal R."/>
            <person name="Allen A."/>
            <person name="Leadbetter J.R."/>
            <person name="Paulsen I.T."/>
        </authorList>
    </citation>
    <scope>NUCLEOTIDE SEQUENCE [LARGE SCALE GENOMIC DNA]</scope>
    <source>
        <strain evidence="7">ATCC BAA-887 / DSM 12427 / ZAS-2</strain>
    </source>
</reference>
<dbReference type="InterPro" id="IPR029039">
    <property type="entry name" value="Flavoprotein-like_sf"/>
</dbReference>
<gene>
    <name evidence="6" type="ordered locus">TREPR_2179</name>
</gene>
<dbReference type="SUPFAM" id="SSF54862">
    <property type="entry name" value="4Fe-4S ferredoxins"/>
    <property type="match status" value="1"/>
</dbReference>
<reference evidence="6 7" key="2">
    <citation type="journal article" date="2011" name="ISME J.">
        <title>RNA-seq reveals cooperative metabolic interactions between two termite-gut spirochete species in co-culture.</title>
        <authorList>
            <person name="Rosenthal A.Z."/>
            <person name="Matson E.G."/>
            <person name="Eldar A."/>
            <person name="Leadbetter J.R."/>
        </authorList>
    </citation>
    <scope>NUCLEOTIDE SEQUENCE [LARGE SCALE GENOMIC DNA]</scope>
    <source>
        <strain evidence="7">ATCC BAA-887 / DSM 12427 / ZAS-2</strain>
    </source>
</reference>